<dbReference type="Pfam" id="PF22669">
    <property type="entry name" value="Exo_endo_phos2"/>
    <property type="match status" value="1"/>
</dbReference>
<dbReference type="PANTHER" id="PTHR12997:SF2">
    <property type="entry name" value="INOSITOL POLYPHOSPHATE-5-PHOSPHATASE A"/>
    <property type="match status" value="1"/>
</dbReference>
<feature type="domain" description="Inositol polyphosphate-related phosphatase" evidence="5">
    <location>
        <begin position="111"/>
        <end position="500"/>
    </location>
</feature>
<dbReference type="EC" id="3.1.3.56" evidence="1"/>
<dbReference type="InterPro" id="IPR000300">
    <property type="entry name" value="IPPc"/>
</dbReference>
<dbReference type="Proteomes" id="UP001165740">
    <property type="component" value="Chromosome 1"/>
</dbReference>
<feature type="region of interest" description="Disordered" evidence="4">
    <location>
        <begin position="596"/>
        <end position="622"/>
    </location>
</feature>
<keyword evidence="6" id="KW-1185">Reference proteome</keyword>
<feature type="compositionally biased region" description="Low complexity" evidence="4">
    <location>
        <begin position="708"/>
        <end position="721"/>
    </location>
</feature>
<dbReference type="AlphaFoldDB" id="A0A9W3B1M0"/>
<reference evidence="7 8" key="1">
    <citation type="submission" date="2025-04" db="UniProtKB">
        <authorList>
            <consortium name="RefSeq"/>
        </authorList>
    </citation>
    <scope>IDENTIFICATION</scope>
</reference>
<dbReference type="PANTHER" id="PTHR12997">
    <property type="entry name" value="TYPE I INOSITOL-1,4,5-TRISPHOSPHATE 5-PHOSPHATASE"/>
    <property type="match status" value="1"/>
</dbReference>
<dbReference type="Gene3D" id="3.60.10.10">
    <property type="entry name" value="Endonuclease/exonuclease/phosphatase"/>
    <property type="match status" value="1"/>
</dbReference>
<protein>
    <recommendedName>
        <fullName evidence="1">inositol-polyphosphate 5-phosphatase</fullName>
        <ecNumber evidence="1">3.1.3.56</ecNumber>
    </recommendedName>
</protein>
<dbReference type="RefSeq" id="XP_055893405.1">
    <property type="nucleotide sequence ID" value="XM_056037430.1"/>
</dbReference>
<comment type="similarity">
    <text evidence="3">Belongs to the inositol 1,4,5-trisphosphate 5-phosphatase type I family.</text>
</comment>
<feature type="region of interest" description="Disordered" evidence="4">
    <location>
        <begin position="704"/>
        <end position="734"/>
    </location>
</feature>
<dbReference type="SUPFAM" id="SSF56219">
    <property type="entry name" value="DNase I-like"/>
    <property type="match status" value="1"/>
</dbReference>
<evidence type="ECO:0000256" key="3">
    <source>
        <dbReference type="ARBA" id="ARBA00023599"/>
    </source>
</evidence>
<organism evidence="6 7">
    <name type="scientific">Biomphalaria glabrata</name>
    <name type="common">Bloodfluke planorb</name>
    <name type="synonym">Freshwater snail</name>
    <dbReference type="NCBI Taxonomy" id="6526"/>
    <lineage>
        <taxon>Eukaryota</taxon>
        <taxon>Metazoa</taxon>
        <taxon>Spiralia</taxon>
        <taxon>Lophotrochozoa</taxon>
        <taxon>Mollusca</taxon>
        <taxon>Gastropoda</taxon>
        <taxon>Heterobranchia</taxon>
        <taxon>Euthyneura</taxon>
        <taxon>Panpulmonata</taxon>
        <taxon>Hygrophila</taxon>
        <taxon>Lymnaeoidea</taxon>
        <taxon>Planorbidae</taxon>
        <taxon>Biomphalaria</taxon>
    </lineage>
</organism>
<name>A0A9W3B1M0_BIOGL</name>
<evidence type="ECO:0000256" key="2">
    <source>
        <dbReference type="ARBA" id="ARBA00022801"/>
    </source>
</evidence>
<sequence>MKNVLLQLTSCSFRHGFNILGLHLQKNLFRNTIYGSTRKESSSCATVVDQFVSKHYHCKTVLLLLQVLSAGRTPGFVNNIALFSNIRNYCYFTTASKTNNLKNIFINMEGDTTKAMLVTANVGSIFEEPETMFPSWLSAFYQCLNVNQPSIVALHCQEVGGKNYEASMQHVNHFIKTLLACEELQKYDRARIILDEDYTASDKFTALGSLYFIHQDVPNVLIWDFVDCKFIEVEGREVLSGNIENVPIKEKAKFPQHFFPEFKWSRKGFLRTRWSVNNCIFDLVNIHLFHDASNIVAMQSSPSVYAENRQRALLHTLQRFENDKYSKVPLFIFGDFNFRLDSNLLIQELTSKLVAKQFRGKKDQVNKIEYTEEGNGKVLLTIGSKSFDYYEKHSDLFSNMNKWLHQYDTEFQAYREQLMEFEISFPPSYPFCENVKDGVSYMKTRVPSWCDRILLTHSAKDIIVQDLSHPVVYDIIGKESCMGDHKPVYLFFHIKPGKGKSPAEDQTLLESSTTSELLRSRARTLSINGELVGNVDMEAINIHDYAVFEQEQNLIEEFRESIKNKASKDSDVDKKRSFQDVVRDVRTMEKVLKQWPGRSLDRHHSSSSEDYPSDDSEGKSLADVERDDVNSVEAFPLLVDHNENCRVVHNLQAADIVNSGEGSAVSERDVEVTLVGGTQGSGGCRDNSSGKAGVVMLAQHDDGVHVESSNPPASSNPVNQSGRERLQSGKNDQTSPSADFFAGCCSCVLF</sequence>
<proteinExistence type="inferred from homology"/>
<dbReference type="InterPro" id="IPR039737">
    <property type="entry name" value="INPP5A"/>
</dbReference>
<dbReference type="OMA" id="HDANNIE"/>
<gene>
    <name evidence="7 8" type="primary">LOC106053439</name>
</gene>
<dbReference type="GO" id="GO:0004445">
    <property type="term" value="F:inositol-polyphosphate 5-phosphatase activity"/>
    <property type="evidence" value="ECO:0007669"/>
    <property type="project" value="UniProtKB-EC"/>
</dbReference>
<evidence type="ECO:0000256" key="1">
    <source>
        <dbReference type="ARBA" id="ARBA00012997"/>
    </source>
</evidence>
<dbReference type="GO" id="GO:0046856">
    <property type="term" value="P:phosphatidylinositol dephosphorylation"/>
    <property type="evidence" value="ECO:0007669"/>
    <property type="project" value="InterPro"/>
</dbReference>
<evidence type="ECO:0000259" key="5">
    <source>
        <dbReference type="SMART" id="SM00128"/>
    </source>
</evidence>
<dbReference type="SMART" id="SM00128">
    <property type="entry name" value="IPPc"/>
    <property type="match status" value="1"/>
</dbReference>
<dbReference type="InterPro" id="IPR036691">
    <property type="entry name" value="Endo/exonu/phosph_ase_sf"/>
</dbReference>
<evidence type="ECO:0000313" key="7">
    <source>
        <dbReference type="RefSeq" id="XP_055893397.1"/>
    </source>
</evidence>
<accession>A0A9W3B1M0</accession>
<dbReference type="RefSeq" id="XP_055893397.1">
    <property type="nucleotide sequence ID" value="XM_056037422.1"/>
</dbReference>
<dbReference type="GeneID" id="106053439"/>
<keyword evidence="2" id="KW-0378">Hydrolase</keyword>
<evidence type="ECO:0000256" key="4">
    <source>
        <dbReference type="SAM" id="MobiDB-lite"/>
    </source>
</evidence>
<evidence type="ECO:0000313" key="6">
    <source>
        <dbReference type="Proteomes" id="UP001165740"/>
    </source>
</evidence>
<dbReference type="OrthoDB" id="5780965at2759"/>
<evidence type="ECO:0000313" key="8">
    <source>
        <dbReference type="RefSeq" id="XP_055893405.1"/>
    </source>
</evidence>